<gene>
    <name evidence="2" type="ORF">SAMN05421823_102720</name>
</gene>
<evidence type="ECO:0000256" key="1">
    <source>
        <dbReference type="SAM" id="Phobius"/>
    </source>
</evidence>
<accession>A0A1G9BV48</accession>
<dbReference type="EMBL" id="FNFO01000002">
    <property type="protein sequence ID" value="SDK43253.1"/>
    <property type="molecule type" value="Genomic_DNA"/>
</dbReference>
<evidence type="ECO:0000313" key="2">
    <source>
        <dbReference type="EMBL" id="SDK43253.1"/>
    </source>
</evidence>
<feature type="transmembrane region" description="Helical" evidence="1">
    <location>
        <begin position="7"/>
        <end position="24"/>
    </location>
</feature>
<keyword evidence="3" id="KW-1185">Reference proteome</keyword>
<dbReference type="Proteomes" id="UP000198510">
    <property type="component" value="Unassembled WGS sequence"/>
</dbReference>
<dbReference type="AlphaFoldDB" id="A0A1G9BV48"/>
<name>A0A1G9BV48_9BACT</name>
<keyword evidence="1" id="KW-0812">Transmembrane</keyword>
<keyword evidence="1" id="KW-0472">Membrane</keyword>
<sequence length="303" mass="35840">MKVFLHCFCYKVYIVFVYLAHYNIMDLKKHGFVIVSLVLGAFYSILCLFFFNRVFVGVTTIYFTLLSSSFFLWLETRQIEIATKAQFMQFLSNRFNKVRCRNLVWIKKAISINRALEELTSGRIELSPDELDDYTIEVLNALVRENTPVRYWATHNINNSKDIEVWGEKCPYRKYMNEFIEPQRNILNRGGEVVRIFIVSKDYASYNKNSLISMLEFHDKYYENTLHKVSTLVYVPSQKKVSDSDFTVINNDLAFEWIRSNDREFNYSRGFCYSGNKQNLEKYISNFSSMKSKSISKERIITL</sequence>
<organism evidence="2 3">
    <name type="scientific">Catalinimonas alkaloidigena</name>
    <dbReference type="NCBI Taxonomy" id="1075417"/>
    <lineage>
        <taxon>Bacteria</taxon>
        <taxon>Pseudomonadati</taxon>
        <taxon>Bacteroidota</taxon>
        <taxon>Cytophagia</taxon>
        <taxon>Cytophagales</taxon>
        <taxon>Catalimonadaceae</taxon>
        <taxon>Catalinimonas</taxon>
    </lineage>
</organism>
<feature type="transmembrane region" description="Helical" evidence="1">
    <location>
        <begin position="54"/>
        <end position="74"/>
    </location>
</feature>
<reference evidence="2 3" key="1">
    <citation type="submission" date="2016-10" db="EMBL/GenBank/DDBJ databases">
        <authorList>
            <person name="de Groot N.N."/>
        </authorList>
    </citation>
    <scope>NUCLEOTIDE SEQUENCE [LARGE SCALE GENOMIC DNA]</scope>
    <source>
        <strain evidence="2 3">DSM 25186</strain>
    </source>
</reference>
<feature type="transmembrane region" description="Helical" evidence="1">
    <location>
        <begin position="30"/>
        <end position="49"/>
    </location>
</feature>
<evidence type="ECO:0000313" key="3">
    <source>
        <dbReference type="Proteomes" id="UP000198510"/>
    </source>
</evidence>
<proteinExistence type="predicted"/>
<protein>
    <submittedName>
        <fullName evidence="2">Uncharacterized protein</fullName>
    </submittedName>
</protein>
<keyword evidence="1" id="KW-1133">Transmembrane helix</keyword>